<dbReference type="Pfam" id="PF17100">
    <property type="entry name" value="NACHT_N"/>
    <property type="match status" value="1"/>
</dbReference>
<evidence type="ECO:0000256" key="4">
    <source>
        <dbReference type="SAM" id="Coils"/>
    </source>
</evidence>
<feature type="domain" description="NACHT" evidence="6">
    <location>
        <begin position="409"/>
        <end position="555"/>
    </location>
</feature>
<dbReference type="InterPro" id="IPR056884">
    <property type="entry name" value="NPHP3-like_N"/>
</dbReference>
<feature type="compositionally biased region" description="Polar residues" evidence="5">
    <location>
        <begin position="41"/>
        <end position="77"/>
    </location>
</feature>
<dbReference type="PANTHER" id="PTHR24198:SF165">
    <property type="entry name" value="ANKYRIN REPEAT-CONTAINING PROTEIN-RELATED"/>
    <property type="match status" value="1"/>
</dbReference>
<keyword evidence="4" id="KW-0175">Coiled coil</keyword>
<feature type="repeat" description="ANK" evidence="3">
    <location>
        <begin position="1425"/>
        <end position="1457"/>
    </location>
</feature>
<dbReference type="EMBL" id="QLNT01000005">
    <property type="protein sequence ID" value="KAF3074123.1"/>
    <property type="molecule type" value="Genomic_DNA"/>
</dbReference>
<dbReference type="Gene3D" id="1.25.40.20">
    <property type="entry name" value="Ankyrin repeat-containing domain"/>
    <property type="match status" value="5"/>
</dbReference>
<proteinExistence type="predicted"/>
<dbReference type="InterPro" id="IPR031359">
    <property type="entry name" value="NACHT_N"/>
</dbReference>
<feature type="repeat" description="ANK" evidence="3">
    <location>
        <begin position="1222"/>
        <end position="1254"/>
    </location>
</feature>
<feature type="repeat" description="ANK" evidence="3">
    <location>
        <begin position="907"/>
        <end position="939"/>
    </location>
</feature>
<dbReference type="InterPro" id="IPR007111">
    <property type="entry name" value="NACHT_NTPase"/>
</dbReference>
<evidence type="ECO:0000256" key="1">
    <source>
        <dbReference type="ARBA" id="ARBA00022737"/>
    </source>
</evidence>
<dbReference type="PROSITE" id="PS50837">
    <property type="entry name" value="NACHT"/>
    <property type="match status" value="1"/>
</dbReference>
<dbReference type="PANTHER" id="PTHR24198">
    <property type="entry name" value="ANKYRIN REPEAT AND PROTEIN KINASE DOMAIN-CONTAINING PROTEIN"/>
    <property type="match status" value="1"/>
</dbReference>
<protein>
    <submittedName>
        <fullName evidence="7">Ankyrin repeat protein</fullName>
    </submittedName>
</protein>
<feature type="repeat" description="ANK" evidence="3">
    <location>
        <begin position="955"/>
        <end position="982"/>
    </location>
</feature>
<feature type="compositionally biased region" description="Basic residues" evidence="5">
    <location>
        <begin position="1"/>
        <end position="19"/>
    </location>
</feature>
<dbReference type="Pfam" id="PF24883">
    <property type="entry name" value="NPHP3_N"/>
    <property type="match status" value="1"/>
</dbReference>
<dbReference type="InterPro" id="IPR036770">
    <property type="entry name" value="Ankyrin_rpt-contain_sf"/>
</dbReference>
<evidence type="ECO:0000256" key="5">
    <source>
        <dbReference type="SAM" id="MobiDB-lite"/>
    </source>
</evidence>
<evidence type="ECO:0000313" key="8">
    <source>
        <dbReference type="Proteomes" id="UP000801864"/>
    </source>
</evidence>
<evidence type="ECO:0000256" key="3">
    <source>
        <dbReference type="PROSITE-ProRule" id="PRU00023"/>
    </source>
</evidence>
<accession>A0A9P4XLX3</accession>
<dbReference type="SUPFAM" id="SSF52540">
    <property type="entry name" value="P-loop containing nucleoside triphosphate hydrolases"/>
    <property type="match status" value="1"/>
</dbReference>
<dbReference type="Pfam" id="PF12796">
    <property type="entry name" value="Ank_2"/>
    <property type="match status" value="5"/>
</dbReference>
<comment type="caution">
    <text evidence="7">The sequence shown here is derived from an EMBL/GenBank/DDBJ whole genome shotgun (WGS) entry which is preliminary data.</text>
</comment>
<feature type="coiled-coil region" evidence="4">
    <location>
        <begin position="87"/>
        <end position="118"/>
    </location>
</feature>
<evidence type="ECO:0000259" key="6">
    <source>
        <dbReference type="PROSITE" id="PS50837"/>
    </source>
</evidence>
<organism evidence="7 8">
    <name type="scientific">Trichoderma lentiforme</name>
    <dbReference type="NCBI Taxonomy" id="1567552"/>
    <lineage>
        <taxon>Eukaryota</taxon>
        <taxon>Fungi</taxon>
        <taxon>Dikarya</taxon>
        <taxon>Ascomycota</taxon>
        <taxon>Pezizomycotina</taxon>
        <taxon>Sordariomycetes</taxon>
        <taxon>Hypocreomycetidae</taxon>
        <taxon>Hypocreales</taxon>
        <taxon>Hypocreaceae</taxon>
        <taxon>Trichoderma</taxon>
    </lineage>
</organism>
<evidence type="ECO:0000256" key="2">
    <source>
        <dbReference type="ARBA" id="ARBA00023043"/>
    </source>
</evidence>
<dbReference type="SMART" id="SM00248">
    <property type="entry name" value="ANK"/>
    <property type="match status" value="17"/>
</dbReference>
<dbReference type="SUPFAM" id="SSF48403">
    <property type="entry name" value="Ankyrin repeat"/>
    <property type="match status" value="3"/>
</dbReference>
<dbReference type="Proteomes" id="UP000801864">
    <property type="component" value="Unassembled WGS sequence"/>
</dbReference>
<feature type="repeat" description="ANK" evidence="3">
    <location>
        <begin position="981"/>
        <end position="1013"/>
    </location>
</feature>
<dbReference type="Pfam" id="PF00023">
    <property type="entry name" value="Ank"/>
    <property type="match status" value="2"/>
</dbReference>
<keyword evidence="2 3" id="KW-0040">ANK repeat</keyword>
<dbReference type="Gene3D" id="3.40.50.300">
    <property type="entry name" value="P-loop containing nucleotide triphosphate hydrolases"/>
    <property type="match status" value="1"/>
</dbReference>
<dbReference type="InterPro" id="IPR002110">
    <property type="entry name" value="Ankyrin_rpt"/>
</dbReference>
<dbReference type="PROSITE" id="PS50297">
    <property type="entry name" value="ANK_REP_REGION"/>
    <property type="match status" value="4"/>
</dbReference>
<keyword evidence="1" id="KW-0677">Repeat</keyword>
<sequence length="1785" mass="198646">MDRMFNRKRLKDKNAKSKSRLSFLGRKKDRTDQQAHDNGGTPESSTLINSVFPNPNPIESSNAPAQPPTSDGVSSSPGDEYQKTPIVELWNTAYEKLREENKQLINEYENKLKESAAVALGPVPDTKENRQKWMSQILQQKMEQIQKDAWKFVFLGSEIRPAEMVESFLRVIKMANDSITATVVPSPYASLAWAGISVLLSVCLNPGNQAVSLANELKYVSSLIVQGRMREDLYQRRYEGQNKVEEPFREAQSIYKATLEQLYQQILRFQIHCYCYYAQGKASRLISDFSNKNDWTGLAEDIRRQEAQMAAIDKIWRDQRYDDESAASERRYQGTILNLKTIGADISSLREAVEDANRDRNQQELLDWLCDIDPSDMYNAARKRHKAGTSEWLIKENAQFASWVQSPSSFLWLHGKAGSGKSVLSSSVIHHLQREYKDDASTAVVYFYFTFSDATRQESDGMLASLIKQVCCHRPNIPVLVNDLDEYKKKGMRPSTEELQNSLISTLRGFTNVYIVIDALDECPNINTQREELMEILHRILDSNLNNLHLFCTSRKESDIDVSLRDQFSKPGREPLDISSHLKEIERDIGEYIDSTLTNAKYSSWPIHIKAEVRKVLIEKSDGMFQYIRCQFEALQKLSSPRDIHRALEDLPKGLDETYDRMLQGIDDRYRKPVANSLRWLAFSMQPLTVDELAEIFIMHPYDTVVIDNTERLFTTRDVLMYFSGLIVENQETVRLAHFSIKEYLVSSRIHQHLTSTFSFSDIEAHLFIAHSCFSYLNYMSALANEGDKQAHPLKAYASSNCLIHLEMAPSEYWHADVIDKLVQALAIRSQSLLHVISGHFMKKFSQLIRDSDILGDFDILRRSGSARLLDLHLRPYCLAAYHGFVRITGCILSQAFSASKYLTQGDLNTALWYAVYGGRKEVAVLLLDRGADPNTSRTTTSDIGYEFEKHGDVLQIAVSKGDAAMVNLLLDRGADIDAQRWGSALQTAVEYGCLDILKLLVGRGANLNGPSNEKGSVLSTAIQYDDLECFRFLLGSGADINMLGTAEGARTALCEAARYKCWIQFDLLLRRGADVNLGGEGGYPLEQLIELSYFPYGNIRSMPRFGKTSDVLPRIERLLSLGANPNAQAKHHHTALHAAVAGWGGDESASFYLGVAQLLIDNGSDVNIRACTGIGNEYATEREKREPQSLLYHCAYDGSTSMAKLLLQNGAAVNVNLQAGQFANALQMASSHGHVEMMQLLLDHGAEINTQGGYYGTALNAACQSLFSDHAIPAVGLLLEHGADVNIGGGEFGSALQTVCARLIPKTSNTLAQILLDYGADVNARGGRYETALQAACVHSPTTVQLLLDRGADVHAEGGEYGTALQAACVHNPSIVQLLLDYGADINAEGGVYGTSLQAACARSPMIGRLLLDHGANVNAEGGNYGTALQAALHSCHLDLVQLLVDRGADVNANGGSYGSCLQIACANGRVLRCEGGMDVIRTLLQRGADPLMNKGQFSSPFHSAAVHNLSFDEYVYPHIKSSFQVDALLQLLLCHGAELNLIDDKRGTALHYVLSLAQDSSLSYRWQDGFETWWIERILFLLDHGADANLNVGELGSPLHVACGIQYDCESLPTYLDEEYEQLVERIDKRGAIMNLMTKGVETLLNKCHDIDINAHGGIFGTALQAAAYSGQLKTVQLLLRRKDVIMCNEPCGKYGSALNAAVIRAHWDIVDVLLEAGAKPDCYMLQEPDEEFLARIREDHGWAAEERYKKLWEVEKRNLQPTLGYCSGIQLPKDSAVNTSLA</sequence>
<keyword evidence="8" id="KW-1185">Reference proteome</keyword>
<dbReference type="PROSITE" id="PS50088">
    <property type="entry name" value="ANK_REPEAT"/>
    <property type="match status" value="5"/>
</dbReference>
<evidence type="ECO:0000313" key="7">
    <source>
        <dbReference type="EMBL" id="KAF3074123.1"/>
    </source>
</evidence>
<gene>
    <name evidence="7" type="ORF">CFAM422_003267</name>
</gene>
<dbReference type="InterPro" id="IPR027417">
    <property type="entry name" value="P-loop_NTPase"/>
</dbReference>
<name>A0A9P4XLX3_9HYPO</name>
<reference evidence="7 8" key="1">
    <citation type="submission" date="2018-06" db="EMBL/GenBank/DDBJ databases">
        <title>Genome analysis of cellulolytic fungus Trichoderma lentiforme CFAM-422.</title>
        <authorList>
            <person name="Steindorff A.S."/>
            <person name="Formighieri E.F."/>
            <person name="Midorikawa G.E.O."/>
            <person name="Tamietti M.S."/>
            <person name="Ramos E.Z."/>
            <person name="Silva A.S."/>
            <person name="Bon E.P.S."/>
            <person name="Mendes T.D."/>
            <person name="Damaso M.C.T."/>
            <person name="Favaro L.C.L."/>
        </authorList>
    </citation>
    <scope>NUCLEOTIDE SEQUENCE [LARGE SCALE GENOMIC DNA]</scope>
    <source>
        <strain evidence="7 8">CFAM-422</strain>
    </source>
</reference>
<feature type="region of interest" description="Disordered" evidence="5">
    <location>
        <begin position="1"/>
        <end position="81"/>
    </location>
</feature>